<sequence>MDLNQSENQDIGILSVSTLVGGSGANCQAWQFAIKTFRHDIKKCIQGRTTPLKLDLAFHIPGNMLKPDFYGVRTGSYFKKMSILAVQIALPEEFPENALVHIRHEAHQAIDESVRWAAKNHLEFDARLFHQIVYQCEEIESN</sequence>
<keyword evidence="2" id="KW-1185">Reference proteome</keyword>
<evidence type="ECO:0000313" key="1">
    <source>
        <dbReference type="EMBL" id="MBM7128791.1"/>
    </source>
</evidence>
<evidence type="ECO:0000313" key="2">
    <source>
        <dbReference type="Proteomes" id="UP001430193"/>
    </source>
</evidence>
<dbReference type="RefSeq" id="WP_204630406.1">
    <property type="nucleotide sequence ID" value="NZ_BSOC01000006.1"/>
</dbReference>
<protein>
    <submittedName>
        <fullName evidence="1">Uncharacterized protein</fullName>
    </submittedName>
</protein>
<organism evidence="1 2">
    <name type="scientific">Dyella mobilis</name>
    <dbReference type="NCBI Taxonomy" id="1849582"/>
    <lineage>
        <taxon>Bacteria</taxon>
        <taxon>Pseudomonadati</taxon>
        <taxon>Pseudomonadota</taxon>
        <taxon>Gammaproteobacteria</taxon>
        <taxon>Lysobacterales</taxon>
        <taxon>Rhodanobacteraceae</taxon>
        <taxon>Dyella</taxon>
    </lineage>
</organism>
<dbReference type="Proteomes" id="UP001430193">
    <property type="component" value="Unassembled WGS sequence"/>
</dbReference>
<proteinExistence type="predicted"/>
<gene>
    <name evidence="1" type="ORF">ISS99_04580</name>
</gene>
<accession>A0ABS2KC80</accession>
<name>A0ABS2KC80_9GAMM</name>
<dbReference type="EMBL" id="JADIKF010000035">
    <property type="protein sequence ID" value="MBM7128791.1"/>
    <property type="molecule type" value="Genomic_DNA"/>
</dbReference>
<reference evidence="1" key="1">
    <citation type="submission" date="2020-10" db="EMBL/GenBank/DDBJ databases">
        <title>Phylogeny of dyella-like bacteria.</title>
        <authorList>
            <person name="Fu J."/>
        </authorList>
    </citation>
    <scope>NUCLEOTIDE SEQUENCE</scope>
    <source>
        <strain evidence="1">DHON07</strain>
    </source>
</reference>
<comment type="caution">
    <text evidence="1">The sequence shown here is derived from an EMBL/GenBank/DDBJ whole genome shotgun (WGS) entry which is preliminary data.</text>
</comment>